<dbReference type="InterPro" id="IPR052054">
    <property type="entry name" value="Oxidative_DNA_repair_enzyme"/>
</dbReference>
<dbReference type="InterPro" id="IPR011257">
    <property type="entry name" value="DNA_glycosylase"/>
</dbReference>
<evidence type="ECO:0000256" key="3">
    <source>
        <dbReference type="ARBA" id="ARBA00022763"/>
    </source>
</evidence>
<keyword evidence="7" id="KW-0511">Multifunctional enzyme</keyword>
<dbReference type="InterPro" id="IPR023170">
    <property type="entry name" value="HhH_base_excis_C"/>
</dbReference>
<dbReference type="Gene3D" id="1.10.340.30">
    <property type="entry name" value="Hypothetical protein, domain 2"/>
    <property type="match status" value="1"/>
</dbReference>
<dbReference type="SUPFAM" id="SSF55945">
    <property type="entry name" value="TATA-box binding protein-like"/>
    <property type="match status" value="1"/>
</dbReference>
<dbReference type="Gene3D" id="1.10.1670.10">
    <property type="entry name" value="Helix-hairpin-Helix base-excision DNA repair enzymes (C-terminal)"/>
    <property type="match status" value="1"/>
</dbReference>
<evidence type="ECO:0000256" key="5">
    <source>
        <dbReference type="ARBA" id="ARBA00023204"/>
    </source>
</evidence>
<protein>
    <recommendedName>
        <fullName evidence="2">DNA-(apurinic or apyrimidinic site) lyase</fullName>
        <ecNumber evidence="2">4.2.99.18</ecNumber>
    </recommendedName>
</protein>
<feature type="compositionally biased region" description="Low complexity" evidence="10">
    <location>
        <begin position="426"/>
        <end position="442"/>
    </location>
</feature>
<evidence type="ECO:0000256" key="6">
    <source>
        <dbReference type="ARBA" id="ARBA00023239"/>
    </source>
</evidence>
<name>A0A0L6UQZ7_9BASI</name>
<evidence type="ECO:0000256" key="2">
    <source>
        <dbReference type="ARBA" id="ARBA00012720"/>
    </source>
</evidence>
<comment type="catalytic activity">
    <reaction evidence="9">
        <text>2'-deoxyribonucleotide-(2'-deoxyribose 5'-phosphate)-2'-deoxyribonucleotide-DNA = a 3'-end 2'-deoxyribonucleotide-(2,3-dehydro-2,3-deoxyribose 5'-phosphate)-DNA + a 5'-end 5'-phospho-2'-deoxyribonucleoside-DNA + H(+)</text>
        <dbReference type="Rhea" id="RHEA:66592"/>
        <dbReference type="Rhea" id="RHEA-COMP:13180"/>
        <dbReference type="Rhea" id="RHEA-COMP:16897"/>
        <dbReference type="Rhea" id="RHEA-COMP:17067"/>
        <dbReference type="ChEBI" id="CHEBI:15378"/>
        <dbReference type="ChEBI" id="CHEBI:136412"/>
        <dbReference type="ChEBI" id="CHEBI:157695"/>
        <dbReference type="ChEBI" id="CHEBI:167181"/>
        <dbReference type="EC" id="4.2.99.18"/>
    </reaction>
</comment>
<evidence type="ECO:0000256" key="1">
    <source>
        <dbReference type="ARBA" id="ARBA00010679"/>
    </source>
</evidence>
<gene>
    <name evidence="12" type="ORF">VP01_4155g1</name>
</gene>
<dbReference type="VEuPathDB" id="FungiDB:VP01_4155g1"/>
<dbReference type="GO" id="GO:0034039">
    <property type="term" value="F:8-oxo-7,8-dihydroguanine DNA N-glycosylase activity"/>
    <property type="evidence" value="ECO:0007669"/>
    <property type="project" value="TreeGrafter"/>
</dbReference>
<dbReference type="STRING" id="27349.A0A0L6UQZ7"/>
<dbReference type="InterPro" id="IPR003265">
    <property type="entry name" value="HhH-GPD_domain"/>
</dbReference>
<dbReference type="EC" id="4.2.99.18" evidence="2"/>
<dbReference type="Gene3D" id="3.30.310.40">
    <property type="match status" value="1"/>
</dbReference>
<evidence type="ECO:0000256" key="9">
    <source>
        <dbReference type="ARBA" id="ARBA00044632"/>
    </source>
</evidence>
<organism evidence="12 13">
    <name type="scientific">Puccinia sorghi</name>
    <dbReference type="NCBI Taxonomy" id="27349"/>
    <lineage>
        <taxon>Eukaryota</taxon>
        <taxon>Fungi</taxon>
        <taxon>Dikarya</taxon>
        <taxon>Basidiomycota</taxon>
        <taxon>Pucciniomycotina</taxon>
        <taxon>Pucciniomycetes</taxon>
        <taxon>Pucciniales</taxon>
        <taxon>Pucciniaceae</taxon>
        <taxon>Puccinia</taxon>
    </lineage>
</organism>
<dbReference type="SMART" id="SM00478">
    <property type="entry name" value="ENDO3c"/>
    <property type="match status" value="1"/>
</dbReference>
<dbReference type="GO" id="GO:0140078">
    <property type="term" value="F:class I DNA-(apurinic or apyrimidinic site) endonuclease activity"/>
    <property type="evidence" value="ECO:0007669"/>
    <property type="project" value="UniProtKB-EC"/>
</dbReference>
<evidence type="ECO:0000256" key="4">
    <source>
        <dbReference type="ARBA" id="ARBA00022801"/>
    </source>
</evidence>
<dbReference type="OrthoDB" id="238681at2759"/>
<dbReference type="GO" id="GO:0006289">
    <property type="term" value="P:nucleotide-excision repair"/>
    <property type="evidence" value="ECO:0007669"/>
    <property type="project" value="InterPro"/>
</dbReference>
<feature type="region of interest" description="Disordered" evidence="10">
    <location>
        <begin position="389"/>
        <end position="443"/>
    </location>
</feature>
<feature type="compositionally biased region" description="Low complexity" evidence="10">
    <location>
        <begin position="7"/>
        <end position="18"/>
    </location>
</feature>
<keyword evidence="4" id="KW-0378">Hydrolase</keyword>
<dbReference type="Proteomes" id="UP000037035">
    <property type="component" value="Unassembled WGS sequence"/>
</dbReference>
<feature type="region of interest" description="Disordered" evidence="10">
    <location>
        <begin position="1"/>
        <end position="21"/>
    </location>
</feature>
<reference evidence="12 13" key="1">
    <citation type="submission" date="2015-08" db="EMBL/GenBank/DDBJ databases">
        <title>Next Generation Sequencing and Analysis of the Genome of Puccinia sorghi L Schw, the Causal Agent of Maize Common Rust.</title>
        <authorList>
            <person name="Rochi L."/>
            <person name="Burguener G."/>
            <person name="Darino M."/>
            <person name="Turjanski A."/>
            <person name="Kreff E."/>
            <person name="Dieguez M.J."/>
            <person name="Sacco F."/>
        </authorList>
    </citation>
    <scope>NUCLEOTIDE SEQUENCE [LARGE SCALE GENOMIC DNA]</scope>
    <source>
        <strain evidence="12 13">RO10H11247</strain>
    </source>
</reference>
<dbReference type="GO" id="GO:0003684">
    <property type="term" value="F:damaged DNA binding"/>
    <property type="evidence" value="ECO:0007669"/>
    <property type="project" value="InterPro"/>
</dbReference>
<evidence type="ECO:0000256" key="8">
    <source>
        <dbReference type="ARBA" id="ARBA00023295"/>
    </source>
</evidence>
<keyword evidence="8" id="KW-0326">Glycosidase</keyword>
<dbReference type="PANTHER" id="PTHR10242:SF2">
    <property type="entry name" value="N-GLYCOSYLASE_DNA LYASE"/>
    <property type="match status" value="1"/>
</dbReference>
<evidence type="ECO:0000256" key="7">
    <source>
        <dbReference type="ARBA" id="ARBA00023268"/>
    </source>
</evidence>
<comment type="caution">
    <text evidence="12">The sequence shown here is derived from an EMBL/GenBank/DDBJ whole genome shotgun (WGS) entry which is preliminary data.</text>
</comment>
<comment type="similarity">
    <text evidence="1">Belongs to the type-1 OGG1 family.</text>
</comment>
<dbReference type="Pfam" id="PF00730">
    <property type="entry name" value="HhH-GPD"/>
    <property type="match status" value="1"/>
</dbReference>
<keyword evidence="3" id="KW-0227">DNA damage</keyword>
<sequence length="480" mass="54122">MAEEQSDCPSSPLSSLSSTDDHHHHLQLTTPLRFFPVSRAELSLPAVLKCGQTFRWNRTSAILPNGHPTEVHLRIKSMADGQQVELVEWSLACFDRTVVLRQDDRGIHYTALYRSSDIEEYKMDCKMDTTYNLLRAYFVLDVSLVGLYQDWSRRDSVFSSKVASGEWDGLRVVRQDSWETMVSFICSANNNIPRISLMVNKLCATFGNLMPRPPLGITLPNEQERQSVQASHPSLATKDMYSFPSAKRLSEGDVADKLKHLGFGYRANYVHKSSLKLCEIAQEARHLKHWPGFMEDSADNGKKDEEEVTATDSMSENRCRFEPEDFLAFLASQPYEVAHSKLVHQFPGVGPKVADCICLFGLGFVHVVPVDIHIYKIAIRDYQLDLPSPNAKKSASRPATNKKKQAIITTKTNPESSSSKPSIFRTPPNTSHNHNSSINPPSLSRSNYQKIQHFFLRTWGPWAGWAQQILFLADLAKAPA</sequence>
<dbReference type="GO" id="GO:0005634">
    <property type="term" value="C:nucleus"/>
    <property type="evidence" value="ECO:0007669"/>
    <property type="project" value="TreeGrafter"/>
</dbReference>
<proteinExistence type="inferred from homology"/>
<dbReference type="EMBL" id="LAVV01009230">
    <property type="protein sequence ID" value="KNZ50956.1"/>
    <property type="molecule type" value="Genomic_DNA"/>
</dbReference>
<dbReference type="SUPFAM" id="SSF48150">
    <property type="entry name" value="DNA-glycosylase"/>
    <property type="match status" value="1"/>
</dbReference>
<dbReference type="InterPro" id="IPR012904">
    <property type="entry name" value="OGG_N"/>
</dbReference>
<dbReference type="PANTHER" id="PTHR10242">
    <property type="entry name" value="8-OXOGUANINE DNA GLYCOSYLASE"/>
    <property type="match status" value="1"/>
</dbReference>
<accession>A0A0L6UQZ7</accession>
<keyword evidence="13" id="KW-1185">Reference proteome</keyword>
<feature type="domain" description="HhH-GPD" evidence="11">
    <location>
        <begin position="186"/>
        <end position="412"/>
    </location>
</feature>
<evidence type="ECO:0000313" key="13">
    <source>
        <dbReference type="Proteomes" id="UP000037035"/>
    </source>
</evidence>
<evidence type="ECO:0000259" key="11">
    <source>
        <dbReference type="SMART" id="SM00478"/>
    </source>
</evidence>
<dbReference type="GO" id="GO:0006285">
    <property type="term" value="P:base-excision repair, AP site formation"/>
    <property type="evidence" value="ECO:0007669"/>
    <property type="project" value="TreeGrafter"/>
</dbReference>
<dbReference type="AlphaFoldDB" id="A0A0L6UQZ7"/>
<dbReference type="Pfam" id="PF07934">
    <property type="entry name" value="OGG_N"/>
    <property type="match status" value="1"/>
</dbReference>
<keyword evidence="6" id="KW-0456">Lyase</keyword>
<evidence type="ECO:0000256" key="10">
    <source>
        <dbReference type="SAM" id="MobiDB-lite"/>
    </source>
</evidence>
<keyword evidence="5" id="KW-0234">DNA repair</keyword>
<feature type="compositionally biased region" description="Polar residues" evidence="10">
    <location>
        <begin position="407"/>
        <end position="421"/>
    </location>
</feature>
<evidence type="ECO:0000313" key="12">
    <source>
        <dbReference type="EMBL" id="KNZ50956.1"/>
    </source>
</evidence>